<dbReference type="Proteomes" id="UP001385389">
    <property type="component" value="Chromosome"/>
</dbReference>
<organism evidence="2 3">
    <name type="scientific">Pseudodesulfovibrio methanolicus</name>
    <dbReference type="NCBI Taxonomy" id="3126690"/>
    <lineage>
        <taxon>Bacteria</taxon>
        <taxon>Pseudomonadati</taxon>
        <taxon>Thermodesulfobacteriota</taxon>
        <taxon>Desulfovibrionia</taxon>
        <taxon>Desulfovibrionales</taxon>
        <taxon>Desulfovibrionaceae</taxon>
    </lineage>
</organism>
<protein>
    <submittedName>
        <fullName evidence="2">Uncharacterized protein</fullName>
    </submittedName>
</protein>
<feature type="region of interest" description="Disordered" evidence="1">
    <location>
        <begin position="63"/>
        <end position="85"/>
    </location>
</feature>
<dbReference type="EMBL" id="CP146609">
    <property type="protein sequence ID" value="WWX21690.1"/>
    <property type="molecule type" value="Genomic_DNA"/>
</dbReference>
<reference evidence="2 3" key="1">
    <citation type="submission" date="2024-03" db="EMBL/GenBank/DDBJ databases">
        <title>Phenotype and Genome Characterization of a Sulfate-Reducing Bacterium Pseudodesulfovibrio sp. strain 5S69, isolated from Petroleum Reservoir in Tatarstan (Russia).</title>
        <authorList>
            <person name="Bidzhieva S.K."/>
            <person name="Kadnikov V."/>
            <person name="Tourova T.P."/>
            <person name="Samigullina S.R."/>
            <person name="Sokolova D.S."/>
            <person name="Poltaraus A.B."/>
            <person name="Avtukh A.N."/>
            <person name="Tereshina V.M."/>
            <person name="Mardanov A.V."/>
            <person name="Nazina T.N."/>
        </authorList>
    </citation>
    <scope>NUCLEOTIDE SEQUENCE [LARGE SCALE GENOMIC DNA]</scope>
    <source>
        <strain evidence="2 3">5S69</strain>
    </source>
</reference>
<keyword evidence="3" id="KW-1185">Reference proteome</keyword>
<evidence type="ECO:0000313" key="2">
    <source>
        <dbReference type="EMBL" id="WWX21690.1"/>
    </source>
</evidence>
<sequence>MTGNEAVVLTSHFFTIGSDERQRKTKFDGSGCQSGSDDLPKVFVCRSTLMKLVVMNGKNTAIGSDHLQRLGSGERQCQPSGSDDL</sequence>
<gene>
    <name evidence="2" type="ORF">V8V93_14730</name>
</gene>
<evidence type="ECO:0000313" key="3">
    <source>
        <dbReference type="Proteomes" id="UP001385389"/>
    </source>
</evidence>
<name>A0ABZ2IZY8_9BACT</name>
<dbReference type="RefSeq" id="WP_338667354.1">
    <property type="nucleotide sequence ID" value="NZ_CP146609.1"/>
</dbReference>
<evidence type="ECO:0000256" key="1">
    <source>
        <dbReference type="SAM" id="MobiDB-lite"/>
    </source>
</evidence>
<feature type="compositionally biased region" description="Polar residues" evidence="1">
    <location>
        <begin position="75"/>
        <end position="85"/>
    </location>
</feature>
<accession>A0ABZ2IZY8</accession>
<proteinExistence type="predicted"/>